<protein>
    <submittedName>
        <fullName evidence="2">Uncharacterized protein</fullName>
    </submittedName>
</protein>
<gene>
    <name evidence="2" type="ORF">GALL_400360</name>
</gene>
<evidence type="ECO:0000313" key="2">
    <source>
        <dbReference type="EMBL" id="OIQ78265.1"/>
    </source>
</evidence>
<sequence>MPPYIRELREVGVKVFLGAFFQTAVHQKTQRHGGKGLGADQLAFLPVRQRLAVVTRHDHRHAQRARLDFATPNGVSGRPHGEAGHKVGSTGHGTQADIGFDVRIDVVEAFGREGRSGGHDGAQIRKTMRGFWVQARLAQRLDELGRRAQMGEAHGVGVIEQDGIAAQSRRSVVKTHRGTLAEGGHQPVPHHPAAGREKEHAVVGMDVGLQPQFGQMFEQNTARTMHDALGNSRGAAGVQDVDGMVEWQRGELDRFRLELGQCGVPLQGTGRHGQVERLAQRLGNVRHDQGLRQPGQLPHDVAQLVQHRKCLAVVEVTVAGDEHFGLGLAETVDHPLHAEIGRSRGERRADAGGGEHGDDRLWHVRHVGGDTVALHYTPTAQRLLEARHLGMQRAPSQAAPHAVLAPEMQGNRVVLPAQQVLREIQPGVRKEPGAGHAVGVDQHPVALVLGNDSRSLPHGIPEPGLVGDRPIQQLLVVTELQAVVRIHPQAKGFDMGLRNALRRGSPQRLFNGRLHGDGQSVLFVIRRFQAAVFGAGEINARSMSGSGTLLRCGKSTQTTREPPLA</sequence>
<comment type="caution">
    <text evidence="2">The sequence shown here is derived from an EMBL/GenBank/DDBJ whole genome shotgun (WGS) entry which is preliminary data.</text>
</comment>
<dbReference type="AntiFam" id="ANF00075">
    <property type="entry name" value="Shadow ORF (opposite prpE)"/>
</dbReference>
<organism evidence="2">
    <name type="scientific">mine drainage metagenome</name>
    <dbReference type="NCBI Taxonomy" id="410659"/>
    <lineage>
        <taxon>unclassified sequences</taxon>
        <taxon>metagenomes</taxon>
        <taxon>ecological metagenomes</taxon>
    </lineage>
</organism>
<dbReference type="EMBL" id="MLJW01001435">
    <property type="protein sequence ID" value="OIQ78265.1"/>
    <property type="molecule type" value="Genomic_DNA"/>
</dbReference>
<reference evidence="2" key="1">
    <citation type="submission" date="2016-10" db="EMBL/GenBank/DDBJ databases">
        <title>Sequence of Gallionella enrichment culture.</title>
        <authorList>
            <person name="Poehlein A."/>
            <person name="Muehling M."/>
            <person name="Daniel R."/>
        </authorList>
    </citation>
    <scope>NUCLEOTIDE SEQUENCE</scope>
</reference>
<feature type="region of interest" description="Disordered" evidence="1">
    <location>
        <begin position="546"/>
        <end position="565"/>
    </location>
</feature>
<evidence type="ECO:0000256" key="1">
    <source>
        <dbReference type="SAM" id="MobiDB-lite"/>
    </source>
</evidence>
<feature type="region of interest" description="Disordered" evidence="1">
    <location>
        <begin position="70"/>
        <end position="95"/>
    </location>
</feature>
<feature type="compositionally biased region" description="Polar residues" evidence="1">
    <location>
        <begin position="554"/>
        <end position="565"/>
    </location>
</feature>
<accession>A0A1J5Q3I8</accession>
<proteinExistence type="predicted"/>
<dbReference type="AlphaFoldDB" id="A0A1J5Q3I8"/>
<name>A0A1J5Q3I8_9ZZZZ</name>